<name>A0A6A5TPH5_9PLEO</name>
<reference evidence="1" key="1">
    <citation type="journal article" date="2020" name="Stud. Mycol.">
        <title>101 Dothideomycetes genomes: a test case for predicting lifestyles and emergence of pathogens.</title>
        <authorList>
            <person name="Haridas S."/>
            <person name="Albert R."/>
            <person name="Binder M."/>
            <person name="Bloem J."/>
            <person name="Labutti K."/>
            <person name="Salamov A."/>
            <person name="Andreopoulos B."/>
            <person name="Baker S."/>
            <person name="Barry K."/>
            <person name="Bills G."/>
            <person name="Bluhm B."/>
            <person name="Cannon C."/>
            <person name="Castanera R."/>
            <person name="Culley D."/>
            <person name="Daum C."/>
            <person name="Ezra D."/>
            <person name="Gonzalez J."/>
            <person name="Henrissat B."/>
            <person name="Kuo A."/>
            <person name="Liang C."/>
            <person name="Lipzen A."/>
            <person name="Lutzoni F."/>
            <person name="Magnuson J."/>
            <person name="Mondo S."/>
            <person name="Nolan M."/>
            <person name="Ohm R."/>
            <person name="Pangilinan J."/>
            <person name="Park H.-J."/>
            <person name="Ramirez L."/>
            <person name="Alfaro M."/>
            <person name="Sun H."/>
            <person name="Tritt A."/>
            <person name="Yoshinaga Y."/>
            <person name="Zwiers L.-H."/>
            <person name="Turgeon B."/>
            <person name="Goodwin S."/>
            <person name="Spatafora J."/>
            <person name="Crous P."/>
            <person name="Grigoriev I."/>
        </authorList>
    </citation>
    <scope>NUCLEOTIDE SEQUENCE</scope>
    <source>
        <strain evidence="1">CBS 675.92</strain>
    </source>
</reference>
<gene>
    <name evidence="1" type="ORF">CC80DRAFT_416825</name>
</gene>
<organism evidence="1 2">
    <name type="scientific">Byssothecium circinans</name>
    <dbReference type="NCBI Taxonomy" id="147558"/>
    <lineage>
        <taxon>Eukaryota</taxon>
        <taxon>Fungi</taxon>
        <taxon>Dikarya</taxon>
        <taxon>Ascomycota</taxon>
        <taxon>Pezizomycotina</taxon>
        <taxon>Dothideomycetes</taxon>
        <taxon>Pleosporomycetidae</taxon>
        <taxon>Pleosporales</taxon>
        <taxon>Massarineae</taxon>
        <taxon>Massarinaceae</taxon>
        <taxon>Byssothecium</taxon>
    </lineage>
</organism>
<dbReference type="Proteomes" id="UP000800035">
    <property type="component" value="Unassembled WGS sequence"/>
</dbReference>
<evidence type="ECO:0000313" key="2">
    <source>
        <dbReference type="Proteomes" id="UP000800035"/>
    </source>
</evidence>
<evidence type="ECO:0000313" key="1">
    <source>
        <dbReference type="EMBL" id="KAF1954803.1"/>
    </source>
</evidence>
<protein>
    <submittedName>
        <fullName evidence="1">Uncharacterized protein</fullName>
    </submittedName>
</protein>
<dbReference type="EMBL" id="ML976997">
    <property type="protein sequence ID" value="KAF1954803.1"/>
    <property type="molecule type" value="Genomic_DNA"/>
</dbReference>
<dbReference type="AlphaFoldDB" id="A0A6A5TPH5"/>
<accession>A0A6A5TPH5</accession>
<sequence>MADSGLNHLNQDPYDQNTADLVQRLFLAKDGQDVNDRPRMEKVKSIFRSIRRNYRTEVFGDVHIHDVVIYCDDSRWVKTDKRDLLGRPLFRDTITGSLIVYNNQQCHEASLVGKVALAVTWNAFKNVQSYNPQTGVSETRPQEFPTQIQLCAWFIDWIKSKEYKLGDQVARTRIGRKVVKKAEGNKFLRQIDAFSLLDKVLLHEMTHGKAAWFGYAGKYYYKGTDDAR</sequence>
<keyword evidence="2" id="KW-1185">Reference proteome</keyword>
<proteinExistence type="predicted"/>
<dbReference type="OrthoDB" id="4507347at2759"/>